<reference evidence="2 3" key="1">
    <citation type="submission" date="2023-03" db="EMBL/GenBank/DDBJ databases">
        <title>High recombination rates correlate with genetic variation in Cardiocondyla obscurior ants.</title>
        <authorList>
            <person name="Errbii M."/>
        </authorList>
    </citation>
    <scope>NUCLEOTIDE SEQUENCE [LARGE SCALE GENOMIC DNA]</scope>
    <source>
        <strain evidence="2">Alpha-2009</strain>
        <tissue evidence="2">Whole body</tissue>
    </source>
</reference>
<accession>A0AAW2H0Y1</accession>
<dbReference type="Proteomes" id="UP001430953">
    <property type="component" value="Unassembled WGS sequence"/>
</dbReference>
<comment type="caution">
    <text evidence="2">The sequence shown here is derived from an EMBL/GenBank/DDBJ whole genome shotgun (WGS) entry which is preliminary data.</text>
</comment>
<sequence length="91" mass="10150">MGGDAAAAESLYRKNQPQWKLKPQRSLTHHAHSHENPEEDFHRRSTRLTSPLEWPVLRGGAGSGRASCIGGATFSHRQIFSTPLKFMQIGK</sequence>
<gene>
    <name evidence="2" type="ORF">PUN28_000681</name>
</gene>
<proteinExistence type="predicted"/>
<evidence type="ECO:0000313" key="2">
    <source>
        <dbReference type="EMBL" id="KAL0133078.1"/>
    </source>
</evidence>
<protein>
    <submittedName>
        <fullName evidence="2">Uncharacterized protein</fullName>
    </submittedName>
</protein>
<evidence type="ECO:0000313" key="3">
    <source>
        <dbReference type="Proteomes" id="UP001430953"/>
    </source>
</evidence>
<feature type="region of interest" description="Disordered" evidence="1">
    <location>
        <begin position="1"/>
        <end position="46"/>
    </location>
</feature>
<dbReference type="AlphaFoldDB" id="A0AAW2H0Y1"/>
<name>A0AAW2H0Y1_9HYME</name>
<dbReference type="EMBL" id="JADYXP020000001">
    <property type="protein sequence ID" value="KAL0133078.1"/>
    <property type="molecule type" value="Genomic_DNA"/>
</dbReference>
<organism evidence="2 3">
    <name type="scientific">Cardiocondyla obscurior</name>
    <dbReference type="NCBI Taxonomy" id="286306"/>
    <lineage>
        <taxon>Eukaryota</taxon>
        <taxon>Metazoa</taxon>
        <taxon>Ecdysozoa</taxon>
        <taxon>Arthropoda</taxon>
        <taxon>Hexapoda</taxon>
        <taxon>Insecta</taxon>
        <taxon>Pterygota</taxon>
        <taxon>Neoptera</taxon>
        <taxon>Endopterygota</taxon>
        <taxon>Hymenoptera</taxon>
        <taxon>Apocrita</taxon>
        <taxon>Aculeata</taxon>
        <taxon>Formicoidea</taxon>
        <taxon>Formicidae</taxon>
        <taxon>Myrmicinae</taxon>
        <taxon>Cardiocondyla</taxon>
    </lineage>
</organism>
<feature type="compositionally biased region" description="Basic and acidic residues" evidence="1">
    <location>
        <begin position="33"/>
        <end position="43"/>
    </location>
</feature>
<evidence type="ECO:0000256" key="1">
    <source>
        <dbReference type="SAM" id="MobiDB-lite"/>
    </source>
</evidence>
<keyword evidence="3" id="KW-1185">Reference proteome</keyword>